<accession>A0ABU3U7S4</accession>
<evidence type="ECO:0000313" key="3">
    <source>
        <dbReference type="Proteomes" id="UP001268651"/>
    </source>
</evidence>
<name>A0ABU3U7S4_9FLAO</name>
<gene>
    <name evidence="2" type="ORF">RXV94_09420</name>
</gene>
<keyword evidence="3" id="KW-1185">Reference proteome</keyword>
<organism evidence="2 3">
    <name type="scientific">Gilvirhabdus luticola</name>
    <dbReference type="NCBI Taxonomy" id="3079858"/>
    <lineage>
        <taxon>Bacteria</taxon>
        <taxon>Pseudomonadati</taxon>
        <taxon>Bacteroidota</taxon>
        <taxon>Flavobacteriia</taxon>
        <taxon>Flavobacteriales</taxon>
        <taxon>Flavobacteriaceae</taxon>
        <taxon>Gilvirhabdus</taxon>
    </lineage>
</organism>
<dbReference type="RefSeq" id="WP_316662395.1">
    <property type="nucleotide sequence ID" value="NZ_JAWHTF010000005.1"/>
</dbReference>
<evidence type="ECO:0000313" key="2">
    <source>
        <dbReference type="EMBL" id="MDU8886377.1"/>
    </source>
</evidence>
<comment type="caution">
    <text evidence="2">The sequence shown here is derived from an EMBL/GenBank/DDBJ whole genome shotgun (WGS) entry which is preliminary data.</text>
</comment>
<reference evidence="2 3" key="1">
    <citation type="submission" date="2023-10" db="EMBL/GenBank/DDBJ databases">
        <title>Marimonas sp. nov. isolated from tidal mud flat.</title>
        <authorList>
            <person name="Jaincy N.J."/>
            <person name="Srinivasan S."/>
            <person name="Lee S.-S."/>
        </authorList>
    </citation>
    <scope>NUCLEOTIDE SEQUENCE [LARGE SCALE GENOMIC DNA]</scope>
    <source>
        <strain evidence="2 3">MJ-SS3</strain>
    </source>
</reference>
<keyword evidence="1" id="KW-0732">Signal</keyword>
<dbReference type="Proteomes" id="UP001268651">
    <property type="component" value="Unassembled WGS sequence"/>
</dbReference>
<feature type="signal peptide" evidence="1">
    <location>
        <begin position="1"/>
        <end position="26"/>
    </location>
</feature>
<evidence type="ECO:0008006" key="4">
    <source>
        <dbReference type="Google" id="ProtNLM"/>
    </source>
</evidence>
<sequence length="271" mass="30411">MTKITQLAFAIILVFGISAFTTTSNAINNTSNNQATQSSTIQRVRIDFTTPTGYVRHLLLAFTTNNAASDGFDYGYDGMVADDFPDDLNWMIEDDRYVIQGVGAFDQTKKYPLGLFLTNSGNIEISLTSLENFSNTIDVFIYDTVLDTYTPINDLNFSKNISSGDYLDRFYIAFQDDNQSYENAALSIEESETRSTIVNYLRNTNMLYVNTNSSLTIKKIEVFSILGKQLFTQNNINTKSIKIPLEHINTNYGIVSVTTEKGILSKKVVLK</sequence>
<protein>
    <recommendedName>
        <fullName evidence="4">T9SS type A sorting domain-containing protein</fullName>
    </recommendedName>
</protein>
<proteinExistence type="predicted"/>
<feature type="chain" id="PRO_5046865585" description="T9SS type A sorting domain-containing protein" evidence="1">
    <location>
        <begin position="27"/>
        <end position="271"/>
    </location>
</feature>
<dbReference type="EMBL" id="JAWHTF010000005">
    <property type="protein sequence ID" value="MDU8886377.1"/>
    <property type="molecule type" value="Genomic_DNA"/>
</dbReference>
<evidence type="ECO:0000256" key="1">
    <source>
        <dbReference type="SAM" id="SignalP"/>
    </source>
</evidence>